<evidence type="ECO:0000256" key="1">
    <source>
        <dbReference type="SAM" id="MobiDB-lite"/>
    </source>
</evidence>
<name>A0A8H7B914_9PLEO</name>
<sequence length="179" mass="19510">MQATVDYKVLDQVEAINLPNLDCLSEGDEVEANKDEKNTGSPKRRVTLSDLHNFIDGITPALGLPSTQNMPPGSDLVPDFMDAGFGKDIEPLLRNHISTVEASPTQSTASLWDETYHTQASLLRSITLVMSTEPGKLALASPHPNAEDFTVLEQERNDSGFEDFGVDGSDTDKFDTAEE</sequence>
<evidence type="ECO:0000313" key="2">
    <source>
        <dbReference type="EMBL" id="KAF7680016.1"/>
    </source>
</evidence>
<dbReference type="EMBL" id="JAAABM010000002">
    <property type="protein sequence ID" value="KAF7680016.1"/>
    <property type="molecule type" value="Genomic_DNA"/>
</dbReference>
<evidence type="ECO:0000313" key="3">
    <source>
        <dbReference type="Proteomes" id="UP000596902"/>
    </source>
</evidence>
<feature type="compositionally biased region" description="Basic and acidic residues" evidence="1">
    <location>
        <begin position="170"/>
        <end position="179"/>
    </location>
</feature>
<proteinExistence type="predicted"/>
<feature type="region of interest" description="Disordered" evidence="1">
    <location>
        <begin position="154"/>
        <end position="179"/>
    </location>
</feature>
<dbReference type="GeneID" id="62199892"/>
<accession>A0A8H7B914</accession>
<dbReference type="Proteomes" id="UP000596902">
    <property type="component" value="Unassembled WGS sequence"/>
</dbReference>
<dbReference type="AlphaFoldDB" id="A0A8H7B914"/>
<reference evidence="2" key="2">
    <citation type="submission" date="2020-08" db="EMBL/GenBank/DDBJ databases">
        <title>Draft Genome Sequence of Cumin Blight Pathogen Alternaria burnsii.</title>
        <authorList>
            <person name="Feng Z."/>
        </authorList>
    </citation>
    <scope>NUCLEOTIDE SEQUENCE</scope>
    <source>
        <strain evidence="2">CBS107.38</strain>
    </source>
</reference>
<gene>
    <name evidence="2" type="ORF">GT037_001667</name>
</gene>
<organism evidence="2 3">
    <name type="scientific">Alternaria burnsii</name>
    <dbReference type="NCBI Taxonomy" id="1187904"/>
    <lineage>
        <taxon>Eukaryota</taxon>
        <taxon>Fungi</taxon>
        <taxon>Dikarya</taxon>
        <taxon>Ascomycota</taxon>
        <taxon>Pezizomycotina</taxon>
        <taxon>Dothideomycetes</taxon>
        <taxon>Pleosporomycetidae</taxon>
        <taxon>Pleosporales</taxon>
        <taxon>Pleosporineae</taxon>
        <taxon>Pleosporaceae</taxon>
        <taxon>Alternaria</taxon>
        <taxon>Alternaria sect. Alternaria</taxon>
    </lineage>
</organism>
<keyword evidence="3" id="KW-1185">Reference proteome</keyword>
<comment type="caution">
    <text evidence="2">The sequence shown here is derived from an EMBL/GenBank/DDBJ whole genome shotgun (WGS) entry which is preliminary data.</text>
</comment>
<dbReference type="RefSeq" id="XP_038790006.1">
    <property type="nucleotide sequence ID" value="XM_038926714.1"/>
</dbReference>
<reference evidence="2" key="1">
    <citation type="submission" date="2020-01" db="EMBL/GenBank/DDBJ databases">
        <authorList>
            <person name="Feng Z.H.Z."/>
        </authorList>
    </citation>
    <scope>NUCLEOTIDE SEQUENCE</scope>
    <source>
        <strain evidence="2">CBS107.38</strain>
    </source>
</reference>
<protein>
    <submittedName>
        <fullName evidence="2">Uncharacterized protein</fullName>
    </submittedName>
</protein>